<dbReference type="EMBL" id="MDTQ01000001">
    <property type="protein sequence ID" value="ODC03121.1"/>
    <property type="molecule type" value="Genomic_DNA"/>
</dbReference>
<sequence>MSLSHRQMVPSLLDRLIDDMPQQPHDPTPGHRCSVDHYRSSVVRDLEMLVNTRRDLLAYQLDAFPSLQGSVLEYGLPDFTSRGLHSSVDRHRIQRELERTIECGDNRFRSVHVQLVDVDRGDRIVQFRIEALLVLHESSEFVAFDAVLQTSTRQYKVQKLR</sequence>
<evidence type="ECO:0000313" key="3">
    <source>
        <dbReference type="Proteomes" id="UP000094291"/>
    </source>
</evidence>
<dbReference type="AlphaFoldDB" id="A0A1E2V813"/>
<keyword evidence="3" id="KW-1185">Reference proteome</keyword>
<accession>A0A1E2V813</accession>
<reference evidence="2 3" key="1">
    <citation type="submission" date="2016-08" db="EMBL/GenBank/DDBJ databases">
        <authorList>
            <person name="Seilhamer J.J."/>
        </authorList>
    </citation>
    <scope>NUCLEOTIDE SEQUENCE [LARGE SCALE GENOMIC DNA]</scope>
    <source>
        <strain evidence="2 3">PH27A</strain>
    </source>
</reference>
<dbReference type="InterPro" id="IPR017737">
    <property type="entry name" value="TssE1-like"/>
</dbReference>
<dbReference type="PANTHER" id="PTHR38595">
    <property type="entry name" value="CYTOPLASMIC PROTEIN-RELATED"/>
    <property type="match status" value="1"/>
</dbReference>
<dbReference type="InterPro" id="IPR007048">
    <property type="entry name" value="IraD/Gp25-like"/>
</dbReference>
<proteinExistence type="predicted"/>
<dbReference type="SUPFAM" id="SSF160719">
    <property type="entry name" value="gpW/gp25-like"/>
    <property type="match status" value="1"/>
</dbReference>
<dbReference type="STRING" id="197479.BFW38_05735"/>
<name>A0A1E2V813_9GAMM</name>
<protein>
    <submittedName>
        <fullName evidence="2">Type VI secretion protein</fullName>
    </submittedName>
</protein>
<organism evidence="2 3">
    <name type="scientific">Terasakiispira papahanaumokuakeensis</name>
    <dbReference type="NCBI Taxonomy" id="197479"/>
    <lineage>
        <taxon>Bacteria</taxon>
        <taxon>Pseudomonadati</taxon>
        <taxon>Pseudomonadota</taxon>
        <taxon>Gammaproteobacteria</taxon>
        <taxon>Oceanospirillales</taxon>
        <taxon>Terasakiispira</taxon>
    </lineage>
</organism>
<evidence type="ECO:0000313" key="2">
    <source>
        <dbReference type="EMBL" id="ODC03121.1"/>
    </source>
</evidence>
<dbReference type="InterPro" id="IPR053176">
    <property type="entry name" value="T6SS_TssE1-like"/>
</dbReference>
<dbReference type="NCBIfam" id="TIGR03357">
    <property type="entry name" value="VI_zyme"/>
    <property type="match status" value="1"/>
</dbReference>
<gene>
    <name evidence="2" type="ORF">BFW38_05735</name>
</gene>
<feature type="domain" description="IraD/Gp25-like" evidence="1">
    <location>
        <begin position="38"/>
        <end position="134"/>
    </location>
</feature>
<dbReference type="Pfam" id="PF04965">
    <property type="entry name" value="GPW_gp25"/>
    <property type="match status" value="1"/>
</dbReference>
<dbReference type="Proteomes" id="UP000094291">
    <property type="component" value="Unassembled WGS sequence"/>
</dbReference>
<dbReference type="RefSeq" id="WP_068997516.1">
    <property type="nucleotide sequence ID" value="NZ_MDTQ01000001.1"/>
</dbReference>
<evidence type="ECO:0000259" key="1">
    <source>
        <dbReference type="Pfam" id="PF04965"/>
    </source>
</evidence>
<dbReference type="PANTHER" id="PTHR38595:SF1">
    <property type="entry name" value="TYPE VI SECRETION SYSTEM COMPONENT TSSE1"/>
    <property type="match status" value="1"/>
</dbReference>
<comment type="caution">
    <text evidence="2">The sequence shown here is derived from an EMBL/GenBank/DDBJ whole genome shotgun (WGS) entry which is preliminary data.</text>
</comment>